<name>A0A9D9EK10_9BACT</name>
<dbReference type="AlphaFoldDB" id="A0A9D9EK10"/>
<evidence type="ECO:0000313" key="1">
    <source>
        <dbReference type="EMBL" id="MBO8448552.1"/>
    </source>
</evidence>
<gene>
    <name evidence="1" type="ORF">IAC29_04700</name>
</gene>
<dbReference type="Proteomes" id="UP000810252">
    <property type="component" value="Unassembled WGS sequence"/>
</dbReference>
<accession>A0A9D9EK10</accession>
<proteinExistence type="predicted"/>
<comment type="caution">
    <text evidence="1">The sequence shown here is derived from an EMBL/GenBank/DDBJ whole genome shotgun (WGS) entry which is preliminary data.</text>
</comment>
<evidence type="ECO:0000313" key="2">
    <source>
        <dbReference type="Proteomes" id="UP000810252"/>
    </source>
</evidence>
<protein>
    <submittedName>
        <fullName evidence="1">Uncharacterized protein</fullName>
    </submittedName>
</protein>
<reference evidence="1" key="2">
    <citation type="journal article" date="2021" name="PeerJ">
        <title>Extensive microbial diversity within the chicken gut microbiome revealed by metagenomics and culture.</title>
        <authorList>
            <person name="Gilroy R."/>
            <person name="Ravi A."/>
            <person name="Getino M."/>
            <person name="Pursley I."/>
            <person name="Horton D.L."/>
            <person name="Alikhan N.F."/>
            <person name="Baker D."/>
            <person name="Gharbi K."/>
            <person name="Hall N."/>
            <person name="Watson M."/>
            <person name="Adriaenssens E.M."/>
            <person name="Foster-Nyarko E."/>
            <person name="Jarju S."/>
            <person name="Secka A."/>
            <person name="Antonio M."/>
            <person name="Oren A."/>
            <person name="Chaudhuri R.R."/>
            <person name="La Ragione R."/>
            <person name="Hildebrand F."/>
            <person name="Pallen M.J."/>
        </authorList>
    </citation>
    <scope>NUCLEOTIDE SEQUENCE</scope>
    <source>
        <strain evidence="1">20514</strain>
    </source>
</reference>
<sequence>MTLTPALSSFGAGNNQTGDHCKAASAELIIYPREGTYCRQNYSPLPEILNLYVSDENNISTGGAITDSDGTSLQTGSLTYHDMMFPESTYYTYDITDFINSQFGKIGINKQFLQLLDPSYGYTLDELVIGDMDLDGYNIKLEIQLAVYNE</sequence>
<organism evidence="1 2">
    <name type="scientific">Candidatus Cryptobacteroides merdigallinarum</name>
    <dbReference type="NCBI Taxonomy" id="2840770"/>
    <lineage>
        <taxon>Bacteria</taxon>
        <taxon>Pseudomonadati</taxon>
        <taxon>Bacteroidota</taxon>
        <taxon>Bacteroidia</taxon>
        <taxon>Bacteroidales</taxon>
        <taxon>Candidatus Cryptobacteroides</taxon>
    </lineage>
</organism>
<dbReference type="EMBL" id="JADIMQ010000068">
    <property type="protein sequence ID" value="MBO8448552.1"/>
    <property type="molecule type" value="Genomic_DNA"/>
</dbReference>
<reference evidence="1" key="1">
    <citation type="submission" date="2020-10" db="EMBL/GenBank/DDBJ databases">
        <authorList>
            <person name="Gilroy R."/>
        </authorList>
    </citation>
    <scope>NUCLEOTIDE SEQUENCE</scope>
    <source>
        <strain evidence="1">20514</strain>
    </source>
</reference>